<comment type="similarity">
    <text evidence="1">Belongs to the protein-tyrosine phosphatase family.</text>
</comment>
<comment type="caution">
    <text evidence="2">The sequence shown here is derived from an EMBL/GenBank/DDBJ whole genome shotgun (WGS) entry which is preliminary data.</text>
</comment>
<dbReference type="PANTHER" id="PTHR31126">
    <property type="entry name" value="TYROSINE-PROTEIN PHOSPHATASE"/>
    <property type="match status" value="1"/>
</dbReference>
<gene>
    <name evidence="2" type="ORF">D1B31_02965</name>
</gene>
<dbReference type="AlphaFoldDB" id="A0A417YXX3"/>
<proteinExistence type="inferred from homology"/>
<dbReference type="Gene3D" id="3.90.190.10">
    <property type="entry name" value="Protein tyrosine phosphatase superfamily"/>
    <property type="match status" value="1"/>
</dbReference>
<evidence type="ECO:0000313" key="2">
    <source>
        <dbReference type="EMBL" id="RHW42571.1"/>
    </source>
</evidence>
<dbReference type="OrthoDB" id="1188001at2"/>
<keyword evidence="3" id="KW-1185">Reference proteome</keyword>
<dbReference type="SUPFAM" id="SSF52799">
    <property type="entry name" value="(Phosphotyrosine protein) phosphatases II"/>
    <property type="match status" value="1"/>
</dbReference>
<sequence>MSTTAELVFQKVHNFRDIGGLPTEDGRRMKSGLLYRSDELSRLSNHDLAKLEALGLKLICDLRTVNEQKSRPDRIPGHWNLKEVHIPIYHGSQDFTHFEFVKFLNTNPKTIDFADIIKDFYVCLVKERTGEIRKLFELTAEAENLPALIHCTGGKDRTGFISALFQLLAGVPQEIIVRQYLLSNERVGAKMKKTGNFIRLMSLYRIPLEKIQPMLAVDRKHLEYAFGYILDEYGSVEAYLHEGCGIKQESISKLKNMLVE</sequence>
<dbReference type="InterPro" id="IPR016130">
    <property type="entry name" value="Tyr_Pase_AS"/>
</dbReference>
<organism evidence="2 3">
    <name type="scientific">Neobacillus notoginsengisoli</name>
    <dbReference type="NCBI Taxonomy" id="1578198"/>
    <lineage>
        <taxon>Bacteria</taxon>
        <taxon>Bacillati</taxon>
        <taxon>Bacillota</taxon>
        <taxon>Bacilli</taxon>
        <taxon>Bacillales</taxon>
        <taxon>Bacillaceae</taxon>
        <taxon>Neobacillus</taxon>
    </lineage>
</organism>
<accession>A0A417YXX3</accession>
<reference evidence="2 3" key="1">
    <citation type="journal article" date="2017" name="Int. J. Syst. Evol. Microbiol.">
        <title>Bacillus notoginsengisoli sp. nov., a novel bacterium isolated from the rhizosphere of Panax notoginseng.</title>
        <authorList>
            <person name="Zhang M.Y."/>
            <person name="Cheng J."/>
            <person name="Cai Y."/>
            <person name="Zhang T.Y."/>
            <person name="Wu Y.Y."/>
            <person name="Manikprabhu D."/>
            <person name="Li W.J."/>
            <person name="Zhang Y.X."/>
        </authorList>
    </citation>
    <scope>NUCLEOTIDE SEQUENCE [LARGE SCALE GENOMIC DNA]</scope>
    <source>
        <strain evidence="2 3">JCM 30743</strain>
    </source>
</reference>
<dbReference type="PANTHER" id="PTHR31126:SF1">
    <property type="entry name" value="TYROSINE SPECIFIC PROTEIN PHOSPHATASES DOMAIN-CONTAINING PROTEIN"/>
    <property type="match status" value="1"/>
</dbReference>
<dbReference type="InterPro" id="IPR029021">
    <property type="entry name" value="Prot-tyrosine_phosphatase-like"/>
</dbReference>
<dbReference type="PROSITE" id="PS00383">
    <property type="entry name" value="TYR_PHOSPHATASE_1"/>
    <property type="match status" value="1"/>
</dbReference>
<dbReference type="GO" id="GO:0004721">
    <property type="term" value="F:phosphoprotein phosphatase activity"/>
    <property type="evidence" value="ECO:0007669"/>
    <property type="project" value="InterPro"/>
</dbReference>
<protein>
    <submittedName>
        <fullName evidence="2">Tyrosine-protein phosphatase</fullName>
    </submittedName>
</protein>
<dbReference type="Proteomes" id="UP000284416">
    <property type="component" value="Unassembled WGS sequence"/>
</dbReference>
<evidence type="ECO:0000313" key="3">
    <source>
        <dbReference type="Proteomes" id="UP000284416"/>
    </source>
</evidence>
<evidence type="ECO:0000256" key="1">
    <source>
        <dbReference type="ARBA" id="ARBA00009580"/>
    </source>
</evidence>
<dbReference type="Pfam" id="PF13350">
    <property type="entry name" value="Y_phosphatase3"/>
    <property type="match status" value="1"/>
</dbReference>
<dbReference type="InterPro" id="IPR026893">
    <property type="entry name" value="Tyr/Ser_Pase_IphP-type"/>
</dbReference>
<dbReference type="RefSeq" id="WP_118919268.1">
    <property type="nucleotide sequence ID" value="NZ_QWEG01000002.1"/>
</dbReference>
<dbReference type="EMBL" id="QWEG01000002">
    <property type="protein sequence ID" value="RHW42571.1"/>
    <property type="molecule type" value="Genomic_DNA"/>
</dbReference>
<name>A0A417YXX3_9BACI</name>